<dbReference type="InterPro" id="IPR016181">
    <property type="entry name" value="Acyl_CoA_acyltransferase"/>
</dbReference>
<dbReference type="GO" id="GO:0008999">
    <property type="term" value="F:protein-N-terminal-alanine acetyltransferase activity"/>
    <property type="evidence" value="ECO:0007669"/>
    <property type="project" value="TreeGrafter"/>
</dbReference>
<gene>
    <name evidence="2" type="ORF">ROJ8625_03752</name>
</gene>
<reference evidence="2 3" key="1">
    <citation type="submission" date="2017-03" db="EMBL/GenBank/DDBJ databases">
        <authorList>
            <person name="Afonso C.L."/>
            <person name="Miller P.J."/>
            <person name="Scott M.A."/>
            <person name="Spackman E."/>
            <person name="Goraichik I."/>
            <person name="Dimitrov K.M."/>
            <person name="Suarez D.L."/>
            <person name="Swayne D.E."/>
        </authorList>
    </citation>
    <scope>NUCLEOTIDE SEQUENCE [LARGE SCALE GENOMIC DNA]</scope>
    <source>
        <strain evidence="2 3">CECT 8625</strain>
    </source>
</reference>
<dbReference type="PANTHER" id="PTHR43441">
    <property type="entry name" value="RIBOSOMAL-PROTEIN-SERINE ACETYLTRANSFERASE"/>
    <property type="match status" value="1"/>
</dbReference>
<proteinExistence type="predicted"/>
<dbReference type="InterPro" id="IPR000182">
    <property type="entry name" value="GNAT_dom"/>
</dbReference>
<evidence type="ECO:0000313" key="2">
    <source>
        <dbReference type="EMBL" id="SLN71915.1"/>
    </source>
</evidence>
<dbReference type="OrthoDB" id="6293260at2"/>
<protein>
    <recommendedName>
        <fullName evidence="1">N-acetyltransferase domain-containing protein</fullName>
    </recommendedName>
</protein>
<evidence type="ECO:0000313" key="3">
    <source>
        <dbReference type="Proteomes" id="UP000193570"/>
    </source>
</evidence>
<feature type="domain" description="N-acetyltransferase" evidence="1">
    <location>
        <begin position="16"/>
        <end position="182"/>
    </location>
</feature>
<dbReference type="AlphaFoldDB" id="A0A1X7A910"/>
<sequence length="182" mass="20649">MDSAYRVPDSFETARYSLRRIAPADASSIFESYAADAAVTRYLAWRPHTNIDDTTEFVKAATQEWETGRGFPLVVFARSDPDDLIGMFHPRAANSTVRYGYVLARRAWGFGCSTEVMAWLVEHALAHPRIFRAEAFCDVDNPASARVMEKVGMSREGVLRRYFLHPNMSDVPRDCLMYAKVK</sequence>
<organism evidence="2 3">
    <name type="scientific">Roseivivax jejudonensis</name>
    <dbReference type="NCBI Taxonomy" id="1529041"/>
    <lineage>
        <taxon>Bacteria</taxon>
        <taxon>Pseudomonadati</taxon>
        <taxon>Pseudomonadota</taxon>
        <taxon>Alphaproteobacteria</taxon>
        <taxon>Rhodobacterales</taxon>
        <taxon>Roseobacteraceae</taxon>
        <taxon>Roseivivax</taxon>
    </lineage>
</organism>
<dbReference type="PANTHER" id="PTHR43441:SF11">
    <property type="entry name" value="RIBOSOMAL-PROTEIN-SERINE ACETYLTRANSFERASE"/>
    <property type="match status" value="1"/>
</dbReference>
<dbReference type="Pfam" id="PF13302">
    <property type="entry name" value="Acetyltransf_3"/>
    <property type="match status" value="1"/>
</dbReference>
<dbReference type="SUPFAM" id="SSF55729">
    <property type="entry name" value="Acyl-CoA N-acyltransferases (Nat)"/>
    <property type="match status" value="1"/>
</dbReference>
<evidence type="ECO:0000259" key="1">
    <source>
        <dbReference type="PROSITE" id="PS51186"/>
    </source>
</evidence>
<dbReference type="GO" id="GO:0005737">
    <property type="term" value="C:cytoplasm"/>
    <property type="evidence" value="ECO:0007669"/>
    <property type="project" value="TreeGrafter"/>
</dbReference>
<accession>A0A1X7A910</accession>
<dbReference type="EMBL" id="FWFK01000008">
    <property type="protein sequence ID" value="SLN71915.1"/>
    <property type="molecule type" value="Genomic_DNA"/>
</dbReference>
<dbReference type="InterPro" id="IPR051908">
    <property type="entry name" value="Ribosomal_N-acetyltransferase"/>
</dbReference>
<dbReference type="Gene3D" id="3.40.630.30">
    <property type="match status" value="1"/>
</dbReference>
<dbReference type="GO" id="GO:1990189">
    <property type="term" value="F:protein N-terminal-serine acetyltransferase activity"/>
    <property type="evidence" value="ECO:0007669"/>
    <property type="project" value="TreeGrafter"/>
</dbReference>
<dbReference type="PROSITE" id="PS51186">
    <property type="entry name" value="GNAT"/>
    <property type="match status" value="1"/>
</dbReference>
<dbReference type="RefSeq" id="WP_085793419.1">
    <property type="nucleotide sequence ID" value="NZ_FWFK01000008.1"/>
</dbReference>
<name>A0A1X7A910_9RHOB</name>
<dbReference type="Proteomes" id="UP000193570">
    <property type="component" value="Unassembled WGS sequence"/>
</dbReference>
<keyword evidence="3" id="KW-1185">Reference proteome</keyword>